<evidence type="ECO:0000256" key="1">
    <source>
        <dbReference type="ARBA" id="ARBA00005417"/>
    </source>
</evidence>
<gene>
    <name evidence="6" type="ORF">IAB73_08495</name>
</gene>
<reference evidence="6" key="1">
    <citation type="submission" date="2020-10" db="EMBL/GenBank/DDBJ databases">
        <authorList>
            <person name="Gilroy R."/>
        </authorList>
    </citation>
    <scope>NUCLEOTIDE SEQUENCE</scope>
    <source>
        <strain evidence="6">ChiSxjej2B14-6234</strain>
    </source>
</reference>
<dbReference type="InterPro" id="IPR003439">
    <property type="entry name" value="ABC_transporter-like_ATP-bd"/>
</dbReference>
<evidence type="ECO:0000313" key="7">
    <source>
        <dbReference type="Proteomes" id="UP000886887"/>
    </source>
</evidence>
<reference evidence="6" key="2">
    <citation type="journal article" date="2021" name="PeerJ">
        <title>Extensive microbial diversity within the chicken gut microbiome revealed by metagenomics and culture.</title>
        <authorList>
            <person name="Gilroy R."/>
            <person name="Ravi A."/>
            <person name="Getino M."/>
            <person name="Pursley I."/>
            <person name="Horton D.L."/>
            <person name="Alikhan N.F."/>
            <person name="Baker D."/>
            <person name="Gharbi K."/>
            <person name="Hall N."/>
            <person name="Watson M."/>
            <person name="Adriaenssens E.M."/>
            <person name="Foster-Nyarko E."/>
            <person name="Jarju S."/>
            <person name="Secka A."/>
            <person name="Antonio M."/>
            <person name="Oren A."/>
            <person name="Chaudhuri R.R."/>
            <person name="La Ragione R."/>
            <person name="Hildebrand F."/>
            <person name="Pallen M.J."/>
        </authorList>
    </citation>
    <scope>NUCLEOTIDE SEQUENCE</scope>
    <source>
        <strain evidence="6">ChiSxjej2B14-6234</strain>
    </source>
</reference>
<dbReference type="InterPro" id="IPR027417">
    <property type="entry name" value="P-loop_NTPase"/>
</dbReference>
<keyword evidence="4 6" id="KW-0067">ATP-binding</keyword>
<dbReference type="InterPro" id="IPR050683">
    <property type="entry name" value="Bact_Polysacc_Export_ATP-bd"/>
</dbReference>
<comment type="caution">
    <text evidence="6">The sequence shown here is derived from an EMBL/GenBank/DDBJ whole genome shotgun (WGS) entry which is preliminary data.</text>
</comment>
<dbReference type="Proteomes" id="UP000886887">
    <property type="component" value="Unassembled WGS sequence"/>
</dbReference>
<dbReference type="EMBL" id="DVFJ01000030">
    <property type="protein sequence ID" value="HIQ72228.1"/>
    <property type="molecule type" value="Genomic_DNA"/>
</dbReference>
<comment type="similarity">
    <text evidence="1">Belongs to the ABC transporter superfamily.</text>
</comment>
<evidence type="ECO:0000259" key="5">
    <source>
        <dbReference type="PROSITE" id="PS50893"/>
    </source>
</evidence>
<dbReference type="PROSITE" id="PS50893">
    <property type="entry name" value="ABC_TRANSPORTER_2"/>
    <property type="match status" value="1"/>
</dbReference>
<dbReference type="InterPro" id="IPR015860">
    <property type="entry name" value="ABC_transpr_TagH-like"/>
</dbReference>
<keyword evidence="2" id="KW-0813">Transport</keyword>
<evidence type="ECO:0000256" key="3">
    <source>
        <dbReference type="ARBA" id="ARBA00022741"/>
    </source>
</evidence>
<protein>
    <submittedName>
        <fullName evidence="6">ABC transporter ATP-binding protein</fullName>
    </submittedName>
</protein>
<evidence type="ECO:0000313" key="6">
    <source>
        <dbReference type="EMBL" id="HIQ72228.1"/>
    </source>
</evidence>
<sequence length="254" mass="27820">MNAIDVRDVRITYRTIRSVPLRQLLSNPRAKRDAFEAVRGVSFSVRRGGITGLVGKNGSGKSTLLRAIAGVFSPDAGEIDLHGHSVSLLAIGVGFQRELSGADNIYLVGLLMGLPLSEIRARYDEIVAFSELGDFIDKPVSTYSSGMYSKLSFSISCILRTDILLIDEVLSVGDAAFRQKSSEKLRELISSEERTVVIVSHNSDTIRSLCDQAVWLHEGRVRMSGDVQEVMDAYDAFMGKKKRPADAPPELDAN</sequence>
<name>A0A9D1CRJ5_9FIRM</name>
<dbReference type="PANTHER" id="PTHR46743">
    <property type="entry name" value="TEICHOIC ACIDS EXPORT ATP-BINDING PROTEIN TAGH"/>
    <property type="match status" value="1"/>
</dbReference>
<keyword evidence="3" id="KW-0547">Nucleotide-binding</keyword>
<dbReference type="GO" id="GO:0016020">
    <property type="term" value="C:membrane"/>
    <property type="evidence" value="ECO:0007669"/>
    <property type="project" value="InterPro"/>
</dbReference>
<feature type="domain" description="ABC transporter" evidence="5">
    <location>
        <begin position="16"/>
        <end position="243"/>
    </location>
</feature>
<dbReference type="AlphaFoldDB" id="A0A9D1CRJ5"/>
<dbReference type="InterPro" id="IPR003593">
    <property type="entry name" value="AAA+_ATPase"/>
</dbReference>
<dbReference type="Pfam" id="PF00005">
    <property type="entry name" value="ABC_tran"/>
    <property type="match status" value="1"/>
</dbReference>
<dbReference type="GO" id="GO:0140359">
    <property type="term" value="F:ABC-type transporter activity"/>
    <property type="evidence" value="ECO:0007669"/>
    <property type="project" value="InterPro"/>
</dbReference>
<dbReference type="Gene3D" id="3.40.50.300">
    <property type="entry name" value="P-loop containing nucleotide triphosphate hydrolases"/>
    <property type="match status" value="1"/>
</dbReference>
<evidence type="ECO:0000256" key="4">
    <source>
        <dbReference type="ARBA" id="ARBA00022840"/>
    </source>
</evidence>
<evidence type="ECO:0000256" key="2">
    <source>
        <dbReference type="ARBA" id="ARBA00022448"/>
    </source>
</evidence>
<proteinExistence type="inferred from homology"/>
<dbReference type="SUPFAM" id="SSF52540">
    <property type="entry name" value="P-loop containing nucleoside triphosphate hydrolases"/>
    <property type="match status" value="1"/>
</dbReference>
<dbReference type="PANTHER" id="PTHR46743:SF2">
    <property type="entry name" value="TEICHOIC ACIDS EXPORT ATP-BINDING PROTEIN TAGH"/>
    <property type="match status" value="1"/>
</dbReference>
<dbReference type="CDD" id="cd03220">
    <property type="entry name" value="ABC_KpsT_Wzt"/>
    <property type="match status" value="1"/>
</dbReference>
<dbReference type="GO" id="GO:0005524">
    <property type="term" value="F:ATP binding"/>
    <property type="evidence" value="ECO:0007669"/>
    <property type="project" value="UniProtKB-KW"/>
</dbReference>
<dbReference type="SMART" id="SM00382">
    <property type="entry name" value="AAA"/>
    <property type="match status" value="1"/>
</dbReference>
<dbReference type="GO" id="GO:0016887">
    <property type="term" value="F:ATP hydrolysis activity"/>
    <property type="evidence" value="ECO:0007669"/>
    <property type="project" value="InterPro"/>
</dbReference>
<organism evidence="6 7">
    <name type="scientific">Candidatus Onthenecus intestinigallinarum</name>
    <dbReference type="NCBI Taxonomy" id="2840875"/>
    <lineage>
        <taxon>Bacteria</taxon>
        <taxon>Bacillati</taxon>
        <taxon>Bacillota</taxon>
        <taxon>Clostridia</taxon>
        <taxon>Eubacteriales</taxon>
        <taxon>Candidatus Onthenecus</taxon>
    </lineage>
</organism>
<accession>A0A9D1CRJ5</accession>